<dbReference type="RefSeq" id="WP_209644452.1">
    <property type="nucleotide sequence ID" value="NZ_JAGINW010000001.1"/>
</dbReference>
<organism evidence="2 3">
    <name type="scientific">Kibdelosporangium banguiense</name>
    <dbReference type="NCBI Taxonomy" id="1365924"/>
    <lineage>
        <taxon>Bacteria</taxon>
        <taxon>Bacillati</taxon>
        <taxon>Actinomycetota</taxon>
        <taxon>Actinomycetes</taxon>
        <taxon>Pseudonocardiales</taxon>
        <taxon>Pseudonocardiaceae</taxon>
        <taxon>Kibdelosporangium</taxon>
    </lineage>
</organism>
<protein>
    <submittedName>
        <fullName evidence="2">Uncharacterized protein</fullName>
    </submittedName>
</protein>
<sequence>MRGKRVHHPAYDLADQAYDHYFPYGIPLARFWPHYQDVRGRRRDGSKIGAHSILWGIRQLFWGSRAVGVFTVSLITLEIGSVVSHRRDIVRGKAKSHAVAFADACRNHWTTTPWLLWSDSLAVLVTVTGRRRPKLNRLWSGQDEAYPAINIHTGELTWPDGSSLQLDLTNEKRKRRLSHQHDDPEPEGEDES</sequence>
<dbReference type="EMBL" id="JAGINW010000001">
    <property type="protein sequence ID" value="MBP2327517.1"/>
    <property type="molecule type" value="Genomic_DNA"/>
</dbReference>
<keyword evidence="3" id="KW-1185">Reference proteome</keyword>
<evidence type="ECO:0000313" key="2">
    <source>
        <dbReference type="EMBL" id="MBP2327517.1"/>
    </source>
</evidence>
<comment type="caution">
    <text evidence="2">The sequence shown here is derived from an EMBL/GenBank/DDBJ whole genome shotgun (WGS) entry which is preliminary data.</text>
</comment>
<name>A0ABS4TSY6_9PSEU</name>
<feature type="region of interest" description="Disordered" evidence="1">
    <location>
        <begin position="169"/>
        <end position="192"/>
    </location>
</feature>
<evidence type="ECO:0000256" key="1">
    <source>
        <dbReference type="SAM" id="MobiDB-lite"/>
    </source>
</evidence>
<accession>A0ABS4TSY6</accession>
<dbReference type="Proteomes" id="UP001519332">
    <property type="component" value="Unassembled WGS sequence"/>
</dbReference>
<gene>
    <name evidence="2" type="ORF">JOF56_007902</name>
</gene>
<proteinExistence type="predicted"/>
<reference evidence="2 3" key="1">
    <citation type="submission" date="2021-03" db="EMBL/GenBank/DDBJ databases">
        <title>Sequencing the genomes of 1000 actinobacteria strains.</title>
        <authorList>
            <person name="Klenk H.-P."/>
        </authorList>
    </citation>
    <scope>NUCLEOTIDE SEQUENCE [LARGE SCALE GENOMIC DNA]</scope>
    <source>
        <strain evidence="2 3">DSM 46670</strain>
    </source>
</reference>
<evidence type="ECO:0000313" key="3">
    <source>
        <dbReference type="Proteomes" id="UP001519332"/>
    </source>
</evidence>